<sequence length="361" mass="38856">MAAPTQAESGPSFACSTANTPIEKTICADPNLSALDREMAQLFGIAKQSAFGAGPSNQLAVQRTALQGMRDCAAAPRPSLPAAACLAQRYAVRNQELAIAALISAPNTALPILRRGDPAFAPILEAVQLWSEAPLHANWAAPERARSRNRIATLLQPYLTALQTEEHQSFGNAILQTTGQDGITIRAIGDVFRSDQHFAAFLNVLGPYLDEPKLADMPRMLPCAAIVRHPKLLNATGPVFGSTMDNFVIGNDCGDSLPPLPALEALRTKLFRSWPECDGTIRYAIYRGFNRDIDQARLGFAPHVTSKTLPTRKGVSRAETSAVARDLATYYVTHLHRAPAAATAMAHDALTQILEDAHSCN</sequence>
<comment type="caution">
    <text evidence="1">The sequence shown here is derived from an EMBL/GenBank/DDBJ whole genome shotgun (WGS) entry which is preliminary data.</text>
</comment>
<dbReference type="EMBL" id="QENQ01000001">
    <property type="protein sequence ID" value="PVX31151.1"/>
    <property type="molecule type" value="Genomic_DNA"/>
</dbReference>
<dbReference type="AlphaFoldDB" id="A0A2U0SIG8"/>
<accession>A0A2U0SIG8</accession>
<reference evidence="1 2" key="1">
    <citation type="submission" date="2018-05" db="EMBL/GenBank/DDBJ databases">
        <title>Description of Sphingomonas pokkalii sp nov, isolated from the rhizosphere of saline tolerant pokkali rice and its draft genome analysis.</title>
        <authorList>
            <person name="Menon R."/>
            <person name="Kumari S."/>
            <person name="Rameshkumar N."/>
        </authorList>
    </citation>
    <scope>NUCLEOTIDE SEQUENCE [LARGE SCALE GENOMIC DNA]</scope>
    <source>
        <strain evidence="1 2">L3B27</strain>
    </source>
</reference>
<dbReference type="Proteomes" id="UP000245890">
    <property type="component" value="Unassembled WGS sequence"/>
</dbReference>
<organism evidence="1 2">
    <name type="scientific">Sphingomonas pokkalii</name>
    <dbReference type="NCBI Taxonomy" id="2175090"/>
    <lineage>
        <taxon>Bacteria</taxon>
        <taxon>Pseudomonadati</taxon>
        <taxon>Pseudomonadota</taxon>
        <taxon>Alphaproteobacteria</taxon>
        <taxon>Sphingomonadales</taxon>
        <taxon>Sphingomonadaceae</taxon>
        <taxon>Sphingomonas</taxon>
    </lineage>
</organism>
<evidence type="ECO:0000313" key="1">
    <source>
        <dbReference type="EMBL" id="PVX31151.1"/>
    </source>
</evidence>
<evidence type="ECO:0000313" key="2">
    <source>
        <dbReference type="Proteomes" id="UP000245890"/>
    </source>
</evidence>
<keyword evidence="2" id="KW-1185">Reference proteome</keyword>
<gene>
    <name evidence="1" type="ORF">DD559_18900</name>
</gene>
<protein>
    <submittedName>
        <fullName evidence="1">Uncharacterized protein</fullName>
    </submittedName>
</protein>
<proteinExistence type="predicted"/>
<name>A0A2U0SIG8_9SPHN</name>